<dbReference type="InterPro" id="IPR013758">
    <property type="entry name" value="Topo_IIA_A/C_ab"/>
</dbReference>
<evidence type="ECO:0000259" key="10">
    <source>
        <dbReference type="PROSITE" id="PS52040"/>
    </source>
</evidence>
<dbReference type="SUPFAM" id="SSF56719">
    <property type="entry name" value="Type II DNA topoisomerase"/>
    <property type="match status" value="1"/>
</dbReference>
<feature type="compositionally biased region" description="Acidic residues" evidence="9">
    <location>
        <begin position="824"/>
        <end position="841"/>
    </location>
</feature>
<dbReference type="InterPro" id="IPR050220">
    <property type="entry name" value="Type_II_DNA_Topoisomerases"/>
</dbReference>
<feature type="domain" description="Topo IIA-type catalytic" evidence="10">
    <location>
        <begin position="45"/>
        <end position="513"/>
    </location>
</feature>
<gene>
    <name evidence="11" type="ORF">J4557_12855</name>
</gene>
<evidence type="ECO:0000256" key="8">
    <source>
        <dbReference type="SAM" id="Coils"/>
    </source>
</evidence>
<evidence type="ECO:0000256" key="7">
    <source>
        <dbReference type="PROSITE-ProRule" id="PRU01384"/>
    </source>
</evidence>
<dbReference type="Pfam" id="PF03989">
    <property type="entry name" value="DNA_gyraseA_C"/>
    <property type="match status" value="2"/>
</dbReference>
<dbReference type="PANTHER" id="PTHR43493">
    <property type="entry name" value="DNA GYRASE/TOPOISOMERASE SUBUNIT A"/>
    <property type="match status" value="1"/>
</dbReference>
<dbReference type="Proteomes" id="UP000666915">
    <property type="component" value="Unassembled WGS sequence"/>
</dbReference>
<dbReference type="SUPFAM" id="SSF101904">
    <property type="entry name" value="GyrA/ParC C-terminal domain-like"/>
    <property type="match status" value="1"/>
</dbReference>
<dbReference type="NCBIfam" id="NF004044">
    <property type="entry name" value="PRK05561.1"/>
    <property type="match status" value="1"/>
</dbReference>
<dbReference type="Gene3D" id="3.30.1360.40">
    <property type="match status" value="1"/>
</dbReference>
<dbReference type="Gene3D" id="3.90.199.10">
    <property type="entry name" value="Topoisomerase II, domain 5"/>
    <property type="match status" value="1"/>
</dbReference>
<dbReference type="Gene3D" id="2.120.10.90">
    <property type="entry name" value="DNA gyrase/topoisomerase IV, subunit A, C-terminal"/>
    <property type="match status" value="1"/>
</dbReference>
<keyword evidence="8" id="KW-0175">Coiled coil</keyword>
<evidence type="ECO:0000256" key="1">
    <source>
        <dbReference type="ARBA" id="ARBA00000185"/>
    </source>
</evidence>
<dbReference type="Pfam" id="PF00521">
    <property type="entry name" value="DNA_topoisoIV"/>
    <property type="match status" value="1"/>
</dbReference>
<keyword evidence="12" id="KW-1185">Reference proteome</keyword>
<dbReference type="EC" id="5.6.2.2" evidence="3"/>
<dbReference type="InterPro" id="IPR006691">
    <property type="entry name" value="GyrA/parC_rep"/>
</dbReference>
<dbReference type="CDD" id="cd00187">
    <property type="entry name" value="TOP4c"/>
    <property type="match status" value="1"/>
</dbReference>
<comment type="caution">
    <text evidence="11">The sequence shown here is derived from an EMBL/GenBank/DDBJ whole genome shotgun (WGS) entry which is preliminary data.</text>
</comment>
<sequence>MARRGSQAPPPPPDFEENIVDVDVSEEMRGSYLEYAYSVIYQRALPDARDGLKPVQRRILYSMNEMGLRPDRGHVKCARVVGEVMGKLHPHGDSAIYDAMVRMAQPWAMRMPLVDGHGNFGSLGGDDLPAAMRYTEARMSREALMMVASIDEDTVDFRPNYDGQEQEPEVLPAAFPNLLVNGASGIAVGMATNMAPHNLGEVVAAARHLIDHPDATLDDLMRFVPGPDLPTGGMIVGLDGIRDAYEKGRGTFRTRATTTIENVTPRRKGIVVSELPYAVGPERVKAKIKELVNAKKIQGIADLKDLTDRNVGLRLVIEIKNGFNPEAVLQDLYRLTPMEETFGINNVALVDGRPRTLGLRELLQVYVDHRIEVVRRRSMFRRKKREDRLHLVDGLLVALLNIDEVIQVIRQSDDAGQAKQRLMQIFELSEIQAQYILDTPLRRLTRYDRLELEKEKEQLAKEIAKLTAILESERKLRGLVSKELGEVASEYTTPRRTILLESSGHTAAAAVPLEVADDPCTVLLSSTGLMARTHGPEPLPDSGPRAPHDVLISVVPATARGQVGAVTSLGRMIRVDVLDLPTLPPSATPPSLAGGAPVTEYVDLEPDETVVGVAALSEEGGGLALGTAQGVVKRVVPDFPANRDEFEVIGLKEGDRVVGAVQLLSEDQHLVFITTDAQLLHFAASNVRPQGRAAGGMAGIKLGAGAQVLWFGALDPGREARVITVSGSSSALPGTQTGAIKLADFADFPAKGRATGGVRAHRFLKGEDVLLQAWAAPTPLRAAGANGKPATLNVTLGRRDGSGERLSTRLVSISGPIGPVPPDTEADTDADADTDTDTDET</sequence>
<comment type="similarity">
    <text evidence="2">Belongs to the type II topoisomerase GyrA/ParC subunit family.</text>
</comment>
<evidence type="ECO:0000256" key="4">
    <source>
        <dbReference type="ARBA" id="ARBA00023029"/>
    </source>
</evidence>
<keyword evidence="5 7" id="KW-0238">DNA-binding</keyword>
<dbReference type="InterPro" id="IPR013760">
    <property type="entry name" value="Topo_IIA-like_dom_sf"/>
</dbReference>
<evidence type="ECO:0000256" key="2">
    <source>
        <dbReference type="ARBA" id="ARBA00008263"/>
    </source>
</evidence>
<feature type="region of interest" description="Disordered" evidence="9">
    <location>
        <begin position="812"/>
        <end position="841"/>
    </location>
</feature>
<dbReference type="SMART" id="SM00434">
    <property type="entry name" value="TOP4c"/>
    <property type="match status" value="1"/>
</dbReference>
<dbReference type="PANTHER" id="PTHR43493:SF5">
    <property type="entry name" value="DNA GYRASE SUBUNIT A, CHLOROPLASTIC_MITOCHONDRIAL"/>
    <property type="match status" value="1"/>
</dbReference>
<feature type="coiled-coil region" evidence="8">
    <location>
        <begin position="447"/>
        <end position="476"/>
    </location>
</feature>
<evidence type="ECO:0000313" key="12">
    <source>
        <dbReference type="Proteomes" id="UP000666915"/>
    </source>
</evidence>
<dbReference type="PROSITE" id="PS52040">
    <property type="entry name" value="TOPO_IIA"/>
    <property type="match status" value="1"/>
</dbReference>
<reference evidence="11 12" key="1">
    <citation type="submission" date="2021-03" db="EMBL/GenBank/DDBJ databases">
        <authorList>
            <person name="Kanchanasin P."/>
            <person name="Saeng-In P."/>
            <person name="Phongsopitanun W."/>
            <person name="Yuki M."/>
            <person name="Kudo T."/>
            <person name="Ohkuma M."/>
            <person name="Tanasupawat S."/>
        </authorList>
    </citation>
    <scope>NUCLEOTIDE SEQUENCE [LARGE SCALE GENOMIC DNA]</scope>
    <source>
        <strain evidence="11 12">L46</strain>
    </source>
</reference>
<evidence type="ECO:0000256" key="6">
    <source>
        <dbReference type="ARBA" id="ARBA00023235"/>
    </source>
</evidence>
<dbReference type="InterPro" id="IPR035516">
    <property type="entry name" value="Gyrase/topoIV_suA_C"/>
</dbReference>
<feature type="active site" description="O-(5'-phospho-DNA)-tyrosine intermediate" evidence="7">
    <location>
        <position position="134"/>
    </location>
</feature>
<dbReference type="InterPro" id="IPR013757">
    <property type="entry name" value="Topo_IIA_A_a_sf"/>
</dbReference>
<keyword evidence="6 7" id="KW-0413">Isomerase</keyword>
<proteinExistence type="inferred from homology"/>
<dbReference type="InterPro" id="IPR002205">
    <property type="entry name" value="Topo_IIA_dom_A"/>
</dbReference>
<comment type="catalytic activity">
    <reaction evidence="1 7">
        <text>ATP-dependent breakage, passage and rejoining of double-stranded DNA.</text>
        <dbReference type="EC" id="5.6.2.2"/>
    </reaction>
</comment>
<keyword evidence="4 7" id="KW-0799">Topoisomerase</keyword>
<organism evidence="11 12">
    <name type="scientific">Actinomadura nitritigenes</name>
    <dbReference type="NCBI Taxonomy" id="134602"/>
    <lineage>
        <taxon>Bacteria</taxon>
        <taxon>Bacillati</taxon>
        <taxon>Actinomycetota</taxon>
        <taxon>Actinomycetes</taxon>
        <taxon>Streptosporangiales</taxon>
        <taxon>Thermomonosporaceae</taxon>
        <taxon>Actinomadura</taxon>
    </lineage>
</organism>
<dbReference type="RefSeq" id="WP_208266723.1">
    <property type="nucleotide sequence ID" value="NZ_BAAAGM010000083.1"/>
</dbReference>
<protein>
    <recommendedName>
        <fullName evidence="3">DNA topoisomerase (ATP-hydrolyzing)</fullName>
        <ecNumber evidence="3">5.6.2.2</ecNumber>
    </recommendedName>
</protein>
<name>A0ABS3QXC2_9ACTN</name>
<evidence type="ECO:0000256" key="5">
    <source>
        <dbReference type="ARBA" id="ARBA00023125"/>
    </source>
</evidence>
<evidence type="ECO:0000313" key="11">
    <source>
        <dbReference type="EMBL" id="MBO2438407.1"/>
    </source>
</evidence>
<dbReference type="EMBL" id="JAGEOK010000007">
    <property type="protein sequence ID" value="MBO2438407.1"/>
    <property type="molecule type" value="Genomic_DNA"/>
</dbReference>
<accession>A0ABS3QXC2</accession>
<evidence type="ECO:0000256" key="9">
    <source>
        <dbReference type="SAM" id="MobiDB-lite"/>
    </source>
</evidence>
<dbReference type="Gene3D" id="1.10.268.10">
    <property type="entry name" value="Topoisomerase, domain 3"/>
    <property type="match status" value="1"/>
</dbReference>
<evidence type="ECO:0000256" key="3">
    <source>
        <dbReference type="ARBA" id="ARBA00012895"/>
    </source>
</evidence>